<evidence type="ECO:0000313" key="3">
    <source>
        <dbReference type="Proteomes" id="UP000886597"/>
    </source>
</evidence>
<dbReference type="KEGG" id="tkr:C7K43_08220"/>
<reference evidence="2" key="2">
    <citation type="journal article" date="2020" name="Int. Dairy J.">
        <title>Lactic acid bacterial diversity in Brie cheese focusing on salt concentration and pH of isolation medium and characterisation of halophilic and alkaliphilic lactic acid bacterial isolates.</title>
        <authorList>
            <person name="Unno R."/>
            <person name="Matsutani M."/>
            <person name="Suzuki T."/>
            <person name="Kodama K."/>
            <person name="Matsushita H."/>
            <person name="Yamasato K."/>
            <person name="Koizumi Y."/>
            <person name="Ishikawa M."/>
        </authorList>
    </citation>
    <scope>NUCLEOTIDE SEQUENCE</scope>
    <source>
        <strain evidence="2">7C1</strain>
        <strain evidence="1">8C4</strain>
    </source>
</reference>
<dbReference type="InterPro" id="IPR027417">
    <property type="entry name" value="P-loop_NTPase"/>
</dbReference>
<sequence>MTAKLIIIRGNSCSGKTTTARCLQKRFGPGKALLVSQDVVRIEMLQVKDRPSNLAIQLIEDIVRFGKNHSDIVILEGILPSKIYNEMVVRLIDLFENQTYSYYFDLPFEVTQKRFQQSNKIEKFEEEKLSQWWLEKDYLNLSAEHCFDELDTEEFCVEKILSDVGYEE</sequence>
<dbReference type="Proteomes" id="UP000886607">
    <property type="component" value="Unassembled WGS sequence"/>
</dbReference>
<dbReference type="AlphaFoldDB" id="A0AAN4RJH6"/>
<dbReference type="Gene3D" id="3.40.50.300">
    <property type="entry name" value="P-loop containing nucleotide triphosphate hydrolases"/>
    <property type="match status" value="1"/>
</dbReference>
<evidence type="ECO:0000313" key="1">
    <source>
        <dbReference type="EMBL" id="GEQ48682.1"/>
    </source>
</evidence>
<dbReference type="NCBIfam" id="NF005255">
    <property type="entry name" value="PRK06762.2-2"/>
    <property type="match status" value="1"/>
</dbReference>
<dbReference type="EMBL" id="BKBO01000006">
    <property type="protein sequence ID" value="GEQ48682.1"/>
    <property type="molecule type" value="Genomic_DNA"/>
</dbReference>
<keyword evidence="4" id="KW-1185">Reference proteome</keyword>
<reference evidence="2" key="1">
    <citation type="submission" date="2019-08" db="EMBL/GenBank/DDBJ databases">
        <authorList>
            <person name="Ishikawa M."/>
            <person name="Suzuki T."/>
            <person name="Matsutani M."/>
        </authorList>
    </citation>
    <scope>NUCLEOTIDE SEQUENCE</scope>
    <source>
        <strain evidence="2">7C1</strain>
        <strain evidence="1">8C4</strain>
    </source>
</reference>
<evidence type="ECO:0000313" key="2">
    <source>
        <dbReference type="EMBL" id="GEQ53736.1"/>
    </source>
</evidence>
<evidence type="ECO:0000313" key="4">
    <source>
        <dbReference type="Proteomes" id="UP000886607"/>
    </source>
</evidence>
<evidence type="ECO:0008006" key="5">
    <source>
        <dbReference type="Google" id="ProtNLM"/>
    </source>
</evidence>
<protein>
    <recommendedName>
        <fullName evidence="5">Uridine kinase</fullName>
    </recommendedName>
</protein>
<dbReference type="NCBIfam" id="NF005253">
    <property type="entry name" value="PRK06762.1-4"/>
    <property type="match status" value="1"/>
</dbReference>
<organism evidence="2 3">
    <name type="scientific">Tetragenococcus koreensis</name>
    <dbReference type="NCBI Taxonomy" id="290335"/>
    <lineage>
        <taxon>Bacteria</taxon>
        <taxon>Bacillati</taxon>
        <taxon>Bacillota</taxon>
        <taxon>Bacilli</taxon>
        <taxon>Lactobacillales</taxon>
        <taxon>Enterococcaceae</taxon>
        <taxon>Tetragenococcus</taxon>
    </lineage>
</organism>
<dbReference type="EMBL" id="BKBQ01000006">
    <property type="protein sequence ID" value="GEQ53736.1"/>
    <property type="molecule type" value="Genomic_DNA"/>
</dbReference>
<dbReference type="GeneID" id="69985930"/>
<dbReference type="SUPFAM" id="SSF52540">
    <property type="entry name" value="P-loop containing nucleoside triphosphate hydrolases"/>
    <property type="match status" value="1"/>
</dbReference>
<proteinExistence type="predicted"/>
<gene>
    <name evidence="1" type="ORF">TK11N_05340</name>
    <name evidence="2" type="ORF">TK2N_05800</name>
</gene>
<dbReference type="RefSeq" id="WP_124006426.1">
    <property type="nucleotide sequence ID" value="NZ_BJYN01000078.1"/>
</dbReference>
<name>A0AAN4RJH6_9ENTE</name>
<dbReference type="Proteomes" id="UP000886597">
    <property type="component" value="Unassembled WGS sequence"/>
</dbReference>
<comment type="caution">
    <text evidence="2">The sequence shown here is derived from an EMBL/GenBank/DDBJ whole genome shotgun (WGS) entry which is preliminary data.</text>
</comment>
<accession>A0AAN4RJH6</accession>